<reference evidence="1 2" key="1">
    <citation type="journal article" date="2022" name="New Phytol.">
        <title>Ecological generalism drives hyperdiversity of secondary metabolite gene clusters in xylarialean endophytes.</title>
        <authorList>
            <person name="Franco M.E.E."/>
            <person name="Wisecaver J.H."/>
            <person name="Arnold A.E."/>
            <person name="Ju Y.M."/>
            <person name="Slot J.C."/>
            <person name="Ahrendt S."/>
            <person name="Moore L.P."/>
            <person name="Eastman K.E."/>
            <person name="Scott K."/>
            <person name="Konkel Z."/>
            <person name="Mondo S.J."/>
            <person name="Kuo A."/>
            <person name="Hayes R.D."/>
            <person name="Haridas S."/>
            <person name="Andreopoulos B."/>
            <person name="Riley R."/>
            <person name="LaButti K."/>
            <person name="Pangilinan J."/>
            <person name="Lipzen A."/>
            <person name="Amirebrahimi M."/>
            <person name="Yan J."/>
            <person name="Adam C."/>
            <person name="Keymanesh K."/>
            <person name="Ng V."/>
            <person name="Louie K."/>
            <person name="Northen T."/>
            <person name="Drula E."/>
            <person name="Henrissat B."/>
            <person name="Hsieh H.M."/>
            <person name="Youens-Clark K."/>
            <person name="Lutzoni F."/>
            <person name="Miadlikowska J."/>
            <person name="Eastwood D.C."/>
            <person name="Hamelin R.C."/>
            <person name="Grigoriev I.V."/>
            <person name="U'Ren J.M."/>
        </authorList>
    </citation>
    <scope>NUCLEOTIDE SEQUENCE [LARGE SCALE GENOMIC DNA]</scope>
    <source>
        <strain evidence="1 2">CBS 119005</strain>
    </source>
</reference>
<sequence>MSLPTQTIRLIEQLERHNILLVEWEHALLIRLGYPLVPNSDLVFLVPDEQLRIVEKRAADIGYNAADREILPPKYPSEECNRSLRYIIQDPGHICSRVVLLPLSWTGVSLDEVEHLSVVENNLPCSLYTLPVSVVCTAFVRMATREKRGSKLRMEAIASLCHVIAYHFFDTSYEGDYYEIPPDDQPLSEKEVLQMAKAVNNIKRWEMKEGEEWIGSELIKAMTGAISYDDLPCKND</sequence>
<proteinExistence type="predicted"/>
<dbReference type="EMBL" id="MU393421">
    <property type="protein sequence ID" value="KAI4871020.1"/>
    <property type="molecule type" value="Genomic_DNA"/>
</dbReference>
<dbReference type="Proteomes" id="UP001497700">
    <property type="component" value="Unassembled WGS sequence"/>
</dbReference>
<name>A0ACB9ZIJ5_9PEZI</name>
<evidence type="ECO:0000313" key="2">
    <source>
        <dbReference type="Proteomes" id="UP001497700"/>
    </source>
</evidence>
<organism evidence="1 2">
    <name type="scientific">Hypoxylon rubiginosum</name>
    <dbReference type="NCBI Taxonomy" id="110542"/>
    <lineage>
        <taxon>Eukaryota</taxon>
        <taxon>Fungi</taxon>
        <taxon>Dikarya</taxon>
        <taxon>Ascomycota</taxon>
        <taxon>Pezizomycotina</taxon>
        <taxon>Sordariomycetes</taxon>
        <taxon>Xylariomycetidae</taxon>
        <taxon>Xylariales</taxon>
        <taxon>Hypoxylaceae</taxon>
        <taxon>Hypoxylon</taxon>
    </lineage>
</organism>
<protein>
    <submittedName>
        <fullName evidence="1">Uncharacterized protein</fullName>
    </submittedName>
</protein>
<accession>A0ACB9ZIJ5</accession>
<keyword evidence="2" id="KW-1185">Reference proteome</keyword>
<comment type="caution">
    <text evidence="1">The sequence shown here is derived from an EMBL/GenBank/DDBJ whole genome shotgun (WGS) entry which is preliminary data.</text>
</comment>
<evidence type="ECO:0000313" key="1">
    <source>
        <dbReference type="EMBL" id="KAI4871020.1"/>
    </source>
</evidence>
<gene>
    <name evidence="1" type="ORF">F4820DRAFT_454907</name>
</gene>